<dbReference type="VEuPathDB" id="FungiDB:ASPSYDRAFT_52174"/>
<reference evidence="2" key="1">
    <citation type="journal article" date="2017" name="Genome Biol.">
        <title>Comparative genomics reveals high biological diversity and specific adaptations in the industrially and medically important fungal genus Aspergillus.</title>
        <authorList>
            <person name="de Vries R.P."/>
            <person name="Riley R."/>
            <person name="Wiebenga A."/>
            <person name="Aguilar-Osorio G."/>
            <person name="Amillis S."/>
            <person name="Uchima C.A."/>
            <person name="Anderluh G."/>
            <person name="Asadollahi M."/>
            <person name="Askin M."/>
            <person name="Barry K."/>
            <person name="Battaglia E."/>
            <person name="Bayram O."/>
            <person name="Benocci T."/>
            <person name="Braus-Stromeyer S.A."/>
            <person name="Caldana C."/>
            <person name="Canovas D."/>
            <person name="Cerqueira G.C."/>
            <person name="Chen F."/>
            <person name="Chen W."/>
            <person name="Choi C."/>
            <person name="Clum A."/>
            <person name="Dos Santos R.A."/>
            <person name="Damasio A.R."/>
            <person name="Diallinas G."/>
            <person name="Emri T."/>
            <person name="Fekete E."/>
            <person name="Flipphi M."/>
            <person name="Freyberg S."/>
            <person name="Gallo A."/>
            <person name="Gournas C."/>
            <person name="Habgood R."/>
            <person name="Hainaut M."/>
            <person name="Harispe M.L."/>
            <person name="Henrissat B."/>
            <person name="Hilden K.S."/>
            <person name="Hope R."/>
            <person name="Hossain A."/>
            <person name="Karabika E."/>
            <person name="Karaffa L."/>
            <person name="Karanyi Z."/>
            <person name="Krasevec N."/>
            <person name="Kuo A."/>
            <person name="Kusch H."/>
            <person name="LaButti K."/>
            <person name="Lagendijk E.L."/>
            <person name="Lapidus A."/>
            <person name="Levasseur A."/>
            <person name="Lindquist E."/>
            <person name="Lipzen A."/>
            <person name="Logrieco A.F."/>
            <person name="MacCabe A."/>
            <person name="Maekelae M.R."/>
            <person name="Malavazi I."/>
            <person name="Melin P."/>
            <person name="Meyer V."/>
            <person name="Mielnichuk N."/>
            <person name="Miskei M."/>
            <person name="Molnar A.P."/>
            <person name="Mule G."/>
            <person name="Ngan C.Y."/>
            <person name="Orejas M."/>
            <person name="Orosz E."/>
            <person name="Ouedraogo J.P."/>
            <person name="Overkamp K.M."/>
            <person name="Park H.-S."/>
            <person name="Perrone G."/>
            <person name="Piumi F."/>
            <person name="Punt P.J."/>
            <person name="Ram A.F."/>
            <person name="Ramon A."/>
            <person name="Rauscher S."/>
            <person name="Record E."/>
            <person name="Riano-Pachon D.M."/>
            <person name="Robert V."/>
            <person name="Roehrig J."/>
            <person name="Ruller R."/>
            <person name="Salamov A."/>
            <person name="Salih N.S."/>
            <person name="Samson R.A."/>
            <person name="Sandor E."/>
            <person name="Sanguinetti M."/>
            <person name="Schuetze T."/>
            <person name="Sepcic K."/>
            <person name="Shelest E."/>
            <person name="Sherlock G."/>
            <person name="Sophianopoulou V."/>
            <person name="Squina F.M."/>
            <person name="Sun H."/>
            <person name="Susca A."/>
            <person name="Todd R.B."/>
            <person name="Tsang A."/>
            <person name="Unkles S.E."/>
            <person name="van de Wiele N."/>
            <person name="van Rossen-Uffink D."/>
            <person name="Oliveira J.V."/>
            <person name="Vesth T.C."/>
            <person name="Visser J."/>
            <person name="Yu J.-H."/>
            <person name="Zhou M."/>
            <person name="Andersen M.R."/>
            <person name="Archer D.B."/>
            <person name="Baker S.E."/>
            <person name="Benoit I."/>
            <person name="Brakhage A.A."/>
            <person name="Braus G.H."/>
            <person name="Fischer R."/>
            <person name="Frisvad J.C."/>
            <person name="Goldman G.H."/>
            <person name="Houbraken J."/>
            <person name="Oakley B."/>
            <person name="Pocsi I."/>
            <person name="Scazzocchio C."/>
            <person name="Seiboth B."/>
            <person name="vanKuyk P.A."/>
            <person name="Wortman J."/>
            <person name="Dyer P.S."/>
            <person name="Grigoriev I.V."/>
        </authorList>
    </citation>
    <scope>NUCLEOTIDE SEQUENCE [LARGE SCALE GENOMIC DNA]</scope>
    <source>
        <strain evidence="2">CBS 593.65</strain>
    </source>
</reference>
<dbReference type="Proteomes" id="UP000184356">
    <property type="component" value="Unassembled WGS sequence"/>
</dbReference>
<dbReference type="AlphaFoldDB" id="A0A1L9SYG5"/>
<sequence length="93" mass="10868">MTRQNLHRDWLRGPLRELEFLIGQVNRAFPAYKQALHSGCHKAWTAHHLCRCLSKKRSSKAPHTAAKHRCRKPAATGLYILEFYLRHPNINLE</sequence>
<proteinExistence type="predicted"/>
<gene>
    <name evidence="1" type="ORF">ASPSYDRAFT_52174</name>
</gene>
<evidence type="ECO:0000313" key="2">
    <source>
        <dbReference type="Proteomes" id="UP000184356"/>
    </source>
</evidence>
<accession>A0A1L9SYG5</accession>
<organism evidence="1 2">
    <name type="scientific">Aspergillus sydowii CBS 593.65</name>
    <dbReference type="NCBI Taxonomy" id="1036612"/>
    <lineage>
        <taxon>Eukaryota</taxon>
        <taxon>Fungi</taxon>
        <taxon>Dikarya</taxon>
        <taxon>Ascomycota</taxon>
        <taxon>Pezizomycotina</taxon>
        <taxon>Eurotiomycetes</taxon>
        <taxon>Eurotiomycetidae</taxon>
        <taxon>Eurotiales</taxon>
        <taxon>Aspergillaceae</taxon>
        <taxon>Aspergillus</taxon>
        <taxon>Aspergillus subgen. Nidulantes</taxon>
    </lineage>
</organism>
<dbReference type="GeneID" id="63764513"/>
<protein>
    <submittedName>
        <fullName evidence="1">Uncharacterized protein</fullName>
    </submittedName>
</protein>
<dbReference type="RefSeq" id="XP_040696080.1">
    <property type="nucleotide sequence ID" value="XM_040848440.1"/>
</dbReference>
<keyword evidence="2" id="KW-1185">Reference proteome</keyword>
<name>A0A1L9SYG5_9EURO</name>
<evidence type="ECO:0000313" key="1">
    <source>
        <dbReference type="EMBL" id="OJJ52274.1"/>
    </source>
</evidence>
<feature type="non-terminal residue" evidence="1">
    <location>
        <position position="93"/>
    </location>
</feature>
<dbReference type="EMBL" id="KV878603">
    <property type="protein sequence ID" value="OJJ52274.1"/>
    <property type="molecule type" value="Genomic_DNA"/>
</dbReference>